<organism evidence="2 3">
    <name type="scientific">Amanita muscaria (strain Koide BX008)</name>
    <dbReference type="NCBI Taxonomy" id="946122"/>
    <lineage>
        <taxon>Eukaryota</taxon>
        <taxon>Fungi</taxon>
        <taxon>Dikarya</taxon>
        <taxon>Basidiomycota</taxon>
        <taxon>Agaricomycotina</taxon>
        <taxon>Agaricomycetes</taxon>
        <taxon>Agaricomycetidae</taxon>
        <taxon>Agaricales</taxon>
        <taxon>Pluteineae</taxon>
        <taxon>Amanitaceae</taxon>
        <taxon>Amanita</taxon>
    </lineage>
</organism>
<feature type="compositionally biased region" description="Pro residues" evidence="1">
    <location>
        <begin position="191"/>
        <end position="203"/>
    </location>
</feature>
<feature type="region of interest" description="Disordered" evidence="1">
    <location>
        <begin position="46"/>
        <end position="75"/>
    </location>
</feature>
<dbReference type="STRING" id="946122.A0A0C2X257"/>
<dbReference type="OrthoDB" id="3071207at2759"/>
<evidence type="ECO:0000256" key="1">
    <source>
        <dbReference type="SAM" id="MobiDB-lite"/>
    </source>
</evidence>
<accession>A0A0C2X257</accession>
<evidence type="ECO:0000313" key="2">
    <source>
        <dbReference type="EMBL" id="KIL62798.1"/>
    </source>
</evidence>
<feature type="compositionally biased region" description="Low complexity" evidence="1">
    <location>
        <begin position="56"/>
        <end position="67"/>
    </location>
</feature>
<keyword evidence="3" id="KW-1185">Reference proteome</keyword>
<reference evidence="2 3" key="1">
    <citation type="submission" date="2014-04" db="EMBL/GenBank/DDBJ databases">
        <title>Evolutionary Origins and Diversification of the Mycorrhizal Mutualists.</title>
        <authorList>
            <consortium name="DOE Joint Genome Institute"/>
            <consortium name="Mycorrhizal Genomics Consortium"/>
            <person name="Kohler A."/>
            <person name="Kuo A."/>
            <person name="Nagy L.G."/>
            <person name="Floudas D."/>
            <person name="Copeland A."/>
            <person name="Barry K.W."/>
            <person name="Cichocki N."/>
            <person name="Veneault-Fourrey C."/>
            <person name="LaButti K."/>
            <person name="Lindquist E.A."/>
            <person name="Lipzen A."/>
            <person name="Lundell T."/>
            <person name="Morin E."/>
            <person name="Murat C."/>
            <person name="Riley R."/>
            <person name="Ohm R."/>
            <person name="Sun H."/>
            <person name="Tunlid A."/>
            <person name="Henrissat B."/>
            <person name="Grigoriev I.V."/>
            <person name="Hibbett D.S."/>
            <person name="Martin F."/>
        </authorList>
    </citation>
    <scope>NUCLEOTIDE SEQUENCE [LARGE SCALE GENOMIC DNA]</scope>
    <source>
        <strain evidence="2 3">Koide BX008</strain>
    </source>
</reference>
<dbReference type="AlphaFoldDB" id="A0A0C2X257"/>
<evidence type="ECO:0000313" key="3">
    <source>
        <dbReference type="Proteomes" id="UP000054549"/>
    </source>
</evidence>
<protein>
    <submittedName>
        <fullName evidence="2">Uncharacterized protein</fullName>
    </submittedName>
</protein>
<feature type="compositionally biased region" description="Low complexity" evidence="1">
    <location>
        <begin position="150"/>
        <end position="176"/>
    </location>
</feature>
<feature type="region of interest" description="Disordered" evidence="1">
    <location>
        <begin position="407"/>
        <end position="438"/>
    </location>
</feature>
<sequence>MSTSSPAVVVSSTQGSPPTELSEVLPLPISPVVTNGCSSRRDAINSLHHLRHGSTPRRTPTPSSRASSPPPSLTTQTQIASLRGALEAARQREAQMKFDLERHAKDLESMYWERANWKRKEFELQYQVQYLAHQLQSFAVSVSQMNLNGSSAVPSTSSSSRNSSSSPNTSPGNKTSQVPLPSEKPLSLHVIPPPPQVQPPPSMFSPSSPMHLLPVYYPYSHMSHQQQPHGFSHFPSQPLHPFPVSPTQRAANYAGLMAALSPHPAASPSPGPLASGPSSATASSSSVGSMSPEGVHSSTIPMVDRGRRKTRTTERVGVWLDAGGEDDVFLDGGNDDGLDYGEDEVSEMLADAILKRPGSLGLGRTRDKKSRSTSAADHRGSPDSEIAQTEFTFPSLSDFGNVKWGKRARMDGENEEDVGTNGRTGSAIGEANATQYAQERPSTKALNIVFERSHVGVSDLPDG</sequence>
<feature type="region of interest" description="Disordered" evidence="1">
    <location>
        <begin position="149"/>
        <end position="205"/>
    </location>
</feature>
<feature type="compositionally biased region" description="Low complexity" evidence="1">
    <location>
        <begin position="272"/>
        <end position="292"/>
    </location>
</feature>
<proteinExistence type="predicted"/>
<dbReference type="Proteomes" id="UP000054549">
    <property type="component" value="Unassembled WGS sequence"/>
</dbReference>
<dbReference type="HOGENOM" id="CLU_590465_0_0_1"/>
<feature type="region of interest" description="Disordered" evidence="1">
    <location>
        <begin position="358"/>
        <end position="389"/>
    </location>
</feature>
<feature type="region of interest" description="Disordered" evidence="1">
    <location>
        <begin position="1"/>
        <end position="23"/>
    </location>
</feature>
<dbReference type="EMBL" id="KN818266">
    <property type="protein sequence ID" value="KIL62798.1"/>
    <property type="molecule type" value="Genomic_DNA"/>
</dbReference>
<feature type="region of interest" description="Disordered" evidence="1">
    <location>
        <begin position="263"/>
        <end position="311"/>
    </location>
</feature>
<dbReference type="InParanoid" id="A0A0C2X257"/>
<feature type="compositionally biased region" description="Low complexity" evidence="1">
    <location>
        <begin position="1"/>
        <end position="13"/>
    </location>
</feature>
<name>A0A0C2X257_AMAMK</name>
<gene>
    <name evidence="2" type="ORF">M378DRAFT_165264</name>
</gene>
<feature type="region of interest" description="Disordered" evidence="1">
    <location>
        <begin position="224"/>
        <end position="247"/>
    </location>
</feature>